<keyword evidence="3" id="KW-0238">DNA-binding</keyword>
<dbReference type="GO" id="GO:0003677">
    <property type="term" value="F:DNA binding"/>
    <property type="evidence" value="ECO:0007669"/>
    <property type="project" value="UniProtKB-KW"/>
</dbReference>
<reference evidence="9 10" key="1">
    <citation type="journal article" date="2020" name="Nat. Food">
        <title>A phased Vanilla planifolia genome enables genetic improvement of flavour and production.</title>
        <authorList>
            <person name="Hasing T."/>
            <person name="Tang H."/>
            <person name="Brym M."/>
            <person name="Khazi F."/>
            <person name="Huang T."/>
            <person name="Chambers A.H."/>
        </authorList>
    </citation>
    <scope>NUCLEOTIDE SEQUENCE [LARGE SCALE GENOMIC DNA]</scope>
    <source>
        <tissue evidence="7">Leaf</tissue>
    </source>
</reference>
<feature type="compositionally biased region" description="Polar residues" evidence="5">
    <location>
        <begin position="54"/>
        <end position="63"/>
    </location>
</feature>
<keyword evidence="9" id="KW-1185">Reference proteome</keyword>
<feature type="domain" description="HTH cro/C1-type" evidence="6">
    <location>
        <begin position="91"/>
        <end position="145"/>
    </location>
</feature>
<evidence type="ECO:0000256" key="2">
    <source>
        <dbReference type="ARBA" id="ARBA00023015"/>
    </source>
</evidence>
<sequence>MPSRPAGNLTQDWEQVIFHRHKPNSTALKNPKAVNSALRAGAAVETVKKLDAGSNKNSSSASQPVMHERKLDEQTEPDSFDRVPTEVRQAIVKARIAKKMSQAELAKHINERTLVVQDYESGKAIPNHAVLAKMERVLGVKLRGKNK</sequence>
<organism evidence="7 9">
    <name type="scientific">Vanilla planifolia</name>
    <name type="common">Vanilla</name>
    <dbReference type="NCBI Taxonomy" id="51239"/>
    <lineage>
        <taxon>Eukaryota</taxon>
        <taxon>Viridiplantae</taxon>
        <taxon>Streptophyta</taxon>
        <taxon>Embryophyta</taxon>
        <taxon>Tracheophyta</taxon>
        <taxon>Spermatophyta</taxon>
        <taxon>Magnoliopsida</taxon>
        <taxon>Liliopsida</taxon>
        <taxon>Asparagales</taxon>
        <taxon>Orchidaceae</taxon>
        <taxon>Vanilloideae</taxon>
        <taxon>Vanilleae</taxon>
        <taxon>Vanilla</taxon>
    </lineage>
</organism>
<keyword evidence="4" id="KW-0804">Transcription</keyword>
<proteinExistence type="inferred from homology"/>
<dbReference type="PANTHER" id="PTHR10245">
    <property type="entry name" value="ENDOTHELIAL DIFFERENTIATION-RELATED FACTOR 1 MULTIPROTEIN BRIDGING FACTOR 1"/>
    <property type="match status" value="1"/>
</dbReference>
<dbReference type="GO" id="GO:0005730">
    <property type="term" value="C:nucleolus"/>
    <property type="evidence" value="ECO:0007669"/>
    <property type="project" value="UniProtKB-ARBA"/>
</dbReference>
<dbReference type="Pfam" id="PF08523">
    <property type="entry name" value="MBF1"/>
    <property type="match status" value="1"/>
</dbReference>
<dbReference type="Pfam" id="PF01381">
    <property type="entry name" value="HTH_3"/>
    <property type="match status" value="1"/>
</dbReference>
<dbReference type="InterPro" id="IPR001387">
    <property type="entry name" value="Cro/C1-type_HTH"/>
</dbReference>
<name>A0A835VHE0_VANPL</name>
<dbReference type="FunFam" id="1.10.260.40:FF:000018">
    <property type="entry name" value="Multiprotein bridging factor 1"/>
    <property type="match status" value="1"/>
</dbReference>
<dbReference type="EMBL" id="JADCNM010000001">
    <property type="protein sequence ID" value="KAG0503195.1"/>
    <property type="molecule type" value="Genomic_DNA"/>
</dbReference>
<dbReference type="SMART" id="SM00530">
    <property type="entry name" value="HTH_XRE"/>
    <property type="match status" value="1"/>
</dbReference>
<dbReference type="Proteomes" id="UP000639772">
    <property type="component" value="Chromosome 1"/>
</dbReference>
<dbReference type="EMBL" id="JADCNL010000001">
    <property type="protein sequence ID" value="KAG0498937.1"/>
    <property type="molecule type" value="Genomic_DNA"/>
</dbReference>
<comment type="similarity">
    <text evidence="1">Belongs to the MBF1 family.</text>
</comment>
<evidence type="ECO:0000313" key="8">
    <source>
        <dbReference type="EMBL" id="KAG0503195.1"/>
    </source>
</evidence>
<accession>A0A835VHE0</accession>
<dbReference type="InterPro" id="IPR010982">
    <property type="entry name" value="Lambda_DNA-bd_dom_sf"/>
</dbReference>
<dbReference type="InterPro" id="IPR013729">
    <property type="entry name" value="MBF1_N"/>
</dbReference>
<evidence type="ECO:0000256" key="4">
    <source>
        <dbReference type="ARBA" id="ARBA00023163"/>
    </source>
</evidence>
<protein>
    <recommendedName>
        <fullName evidence="6">HTH cro/C1-type domain-containing protein</fullName>
    </recommendedName>
</protein>
<dbReference type="PROSITE" id="PS50943">
    <property type="entry name" value="HTH_CROC1"/>
    <property type="match status" value="1"/>
</dbReference>
<evidence type="ECO:0000256" key="3">
    <source>
        <dbReference type="ARBA" id="ARBA00023125"/>
    </source>
</evidence>
<dbReference type="SUPFAM" id="SSF47413">
    <property type="entry name" value="lambda repressor-like DNA-binding domains"/>
    <property type="match status" value="1"/>
</dbReference>
<dbReference type="AlphaFoldDB" id="A0A835VHE0"/>
<dbReference type="Proteomes" id="UP000636800">
    <property type="component" value="Chromosome 1"/>
</dbReference>
<evidence type="ECO:0000313" key="9">
    <source>
        <dbReference type="Proteomes" id="UP000636800"/>
    </source>
</evidence>
<dbReference type="PANTHER" id="PTHR10245:SF15">
    <property type="entry name" value="ENDOTHELIAL DIFFERENTIATION-RELATED FACTOR 1"/>
    <property type="match status" value="1"/>
</dbReference>
<evidence type="ECO:0000259" key="6">
    <source>
        <dbReference type="PROSITE" id="PS50943"/>
    </source>
</evidence>
<evidence type="ECO:0000313" key="7">
    <source>
        <dbReference type="EMBL" id="KAG0498937.1"/>
    </source>
</evidence>
<evidence type="ECO:0000313" key="10">
    <source>
        <dbReference type="Proteomes" id="UP000639772"/>
    </source>
</evidence>
<evidence type="ECO:0000256" key="1">
    <source>
        <dbReference type="ARBA" id="ARBA00009802"/>
    </source>
</evidence>
<dbReference type="Gene3D" id="1.10.260.40">
    <property type="entry name" value="lambda repressor-like DNA-binding domains"/>
    <property type="match status" value="1"/>
</dbReference>
<dbReference type="OrthoDB" id="10253401at2759"/>
<feature type="region of interest" description="Disordered" evidence="5">
    <location>
        <begin position="48"/>
        <end position="84"/>
    </location>
</feature>
<evidence type="ECO:0000256" key="5">
    <source>
        <dbReference type="SAM" id="MobiDB-lite"/>
    </source>
</evidence>
<gene>
    <name evidence="8" type="ORF">HPP92_003267</name>
    <name evidence="7" type="ORF">HPP92_003628</name>
</gene>
<keyword evidence="2" id="KW-0805">Transcription regulation</keyword>
<dbReference type="GO" id="GO:0003713">
    <property type="term" value="F:transcription coactivator activity"/>
    <property type="evidence" value="ECO:0007669"/>
    <property type="project" value="UniProtKB-ARBA"/>
</dbReference>
<comment type="caution">
    <text evidence="7">The sequence shown here is derived from an EMBL/GenBank/DDBJ whole genome shotgun (WGS) entry which is preliminary data.</text>
</comment>
<feature type="compositionally biased region" description="Basic and acidic residues" evidence="5">
    <location>
        <begin position="66"/>
        <end position="84"/>
    </location>
</feature>
<dbReference type="CDD" id="cd00093">
    <property type="entry name" value="HTH_XRE"/>
    <property type="match status" value="1"/>
</dbReference>